<feature type="active site" description="O-(5'-phospho-DNA)-tyrosine intermediate" evidence="8">
    <location>
        <position position="333"/>
    </location>
</feature>
<dbReference type="Gene3D" id="1.10.460.10">
    <property type="entry name" value="Topoisomerase I, domain 2"/>
    <property type="match status" value="1"/>
</dbReference>
<dbReference type="InterPro" id="IPR013824">
    <property type="entry name" value="Topo_IA_cen_sub1"/>
</dbReference>
<reference evidence="12 13" key="1">
    <citation type="submission" date="2007-03" db="EMBL/GenBank/DDBJ databases">
        <authorList>
            <person name="Stal L."/>
            <person name="Ferriera S."/>
            <person name="Johnson J."/>
            <person name="Kravitz S."/>
            <person name="Beeson K."/>
            <person name="Sutton G."/>
            <person name="Rogers Y.-H."/>
            <person name="Friedman R."/>
            <person name="Frazier M."/>
            <person name="Venter J.C."/>
        </authorList>
    </citation>
    <scope>NUCLEOTIDE SEQUENCE [LARGE SCALE GENOMIC DNA]</scope>
    <source>
        <strain evidence="12 13">CCY0110</strain>
    </source>
</reference>
<protein>
    <recommendedName>
        <fullName evidence="8">DNA topoisomerase 1</fullName>
        <ecNumber evidence="8">5.6.2.1</ecNumber>
    </recommendedName>
    <alternativeName>
        <fullName evidence="8">DNA topoisomerase I</fullName>
    </alternativeName>
</protein>
<dbReference type="GO" id="GO:0046872">
    <property type="term" value="F:metal ion binding"/>
    <property type="evidence" value="ECO:0007669"/>
    <property type="project" value="UniProtKB-KW"/>
</dbReference>
<dbReference type="SMART" id="SM00493">
    <property type="entry name" value="TOPRIM"/>
    <property type="match status" value="1"/>
</dbReference>
<dbReference type="Proteomes" id="UP000003781">
    <property type="component" value="Unassembled WGS sequence"/>
</dbReference>
<feature type="site" description="Interaction with DNA" evidence="8">
    <location>
        <position position="53"/>
    </location>
</feature>
<proteinExistence type="inferred from homology"/>
<dbReference type="Pfam" id="PF01131">
    <property type="entry name" value="Topoisom_bac"/>
    <property type="match status" value="1"/>
</dbReference>
<dbReference type="SMART" id="SM00436">
    <property type="entry name" value="TOP1Bc"/>
    <property type="match status" value="1"/>
</dbReference>
<dbReference type="EC" id="5.6.2.1" evidence="8"/>
<dbReference type="PRINTS" id="PR00417">
    <property type="entry name" value="PRTPISMRASEI"/>
</dbReference>
<evidence type="ECO:0000259" key="11">
    <source>
        <dbReference type="PROSITE" id="PS52039"/>
    </source>
</evidence>
<dbReference type="InterPro" id="IPR023405">
    <property type="entry name" value="Topo_IA_core_domain"/>
</dbReference>
<evidence type="ECO:0000256" key="6">
    <source>
        <dbReference type="ARBA" id="ARBA00023125"/>
    </source>
</evidence>
<keyword evidence="3" id="KW-0479">Metal-binding</keyword>
<dbReference type="Pfam" id="PF01751">
    <property type="entry name" value="Toprim"/>
    <property type="match status" value="1"/>
</dbReference>
<dbReference type="AlphaFoldDB" id="A3IRZ5"/>
<feature type="site" description="Interaction with DNA" evidence="8">
    <location>
        <position position="335"/>
    </location>
</feature>
<dbReference type="eggNOG" id="COG0550">
    <property type="taxonomic scope" value="Bacteria"/>
</dbReference>
<gene>
    <name evidence="8" type="primary">topA</name>
    <name evidence="12" type="ORF">CY0110_32035</name>
</gene>
<dbReference type="Gene3D" id="1.10.290.10">
    <property type="entry name" value="Topoisomerase I, domain 4"/>
    <property type="match status" value="1"/>
</dbReference>
<dbReference type="CDD" id="cd00186">
    <property type="entry name" value="TOP1Ac"/>
    <property type="match status" value="1"/>
</dbReference>
<comment type="similarity">
    <text evidence="2 8">Belongs to the type IA topoisomerase family.</text>
</comment>
<evidence type="ECO:0000256" key="3">
    <source>
        <dbReference type="ARBA" id="ARBA00022723"/>
    </source>
</evidence>
<dbReference type="Gene3D" id="2.70.20.10">
    <property type="entry name" value="Topoisomerase I, domain 3"/>
    <property type="match status" value="1"/>
</dbReference>
<dbReference type="HAMAP" id="MF_00952">
    <property type="entry name" value="Topoisom_1_prok"/>
    <property type="match status" value="1"/>
</dbReference>
<comment type="subunit">
    <text evidence="8">Monomer.</text>
</comment>
<sequence length="724" mass="81887">MRVVLLGYSFFSSIIKRGLIMAKNVLVIEAPGKRKKLEKFLGADWTVIATGGHIREFDKSGSHNLGFELTPKGTVIPKFVPRSERSKKVIRQLQVTAKRTNSERIFIATDPDREGECIGWHAAQVMGIKNPQRIVYSEISEKAVRKAIANPRLLDTNLVASALGRSTLDKLIGYTGSPLLWDYVEGAKSMGRVQTPVLTLICEREETIQNFKPKTYYSVWSSYKEGFKAFYAGESNENSEDTDEERDDSQTPKETQKESLRVTSEVEANRLVAIARNNSHKVVSLQTKKSKKSPPAPFTTSNLQQAAGARLKLSPDMTMKLAQKLYEAGVITYHRTDSTVISDDFCEVIRQYLKVNDPENLPKSAVKHRQPKNAQEAHEAIRPVDLAKTESDIAAELGDAAGKLYQLIWFRTVASQCKPAELDKTTITTQSDTVFWKANGQVVTFPGYLRYWRDLGADSELPLVAENQALSLTDAQAEKKQTKPPSRYTEAQMVKVMEKKGIGRPSTFSPTIQTLKDRNYVAVEKRMLKPTQVGLKVYHFVKEHLTELGTVEFTAQMESHLDAIAKGDEKWQPYVCQFHFDHWQPTLTKIAQNLGKPVVQSFNGNGKSLEKSRTKCPKCNIAMSKIPSKSKKLHRPYFLKCEGCETVMFYNKDRKQWESLGTKSPTQETKASCPKCQKPLHLREYRSKKDGKQKKLLKCLDCEDVVFFESRGCFWSKQFGEINL</sequence>
<keyword evidence="13" id="KW-1185">Reference proteome</keyword>
<feature type="site" description="Interaction with DNA" evidence="8">
    <location>
        <position position="174"/>
    </location>
</feature>
<feature type="compositionally biased region" description="Basic and acidic residues" evidence="9">
    <location>
        <begin position="248"/>
        <end position="260"/>
    </location>
</feature>
<organism evidence="12 13">
    <name type="scientific">Crocosphaera chwakensis CCY0110</name>
    <dbReference type="NCBI Taxonomy" id="391612"/>
    <lineage>
        <taxon>Bacteria</taxon>
        <taxon>Bacillati</taxon>
        <taxon>Cyanobacteriota</taxon>
        <taxon>Cyanophyceae</taxon>
        <taxon>Oscillatoriophycideae</taxon>
        <taxon>Chroococcales</taxon>
        <taxon>Aphanothecaceae</taxon>
        <taxon>Crocosphaera</taxon>
        <taxon>Crocosphaera chwakensis</taxon>
    </lineage>
</organism>
<dbReference type="InterPro" id="IPR000380">
    <property type="entry name" value="Topo_IA"/>
</dbReference>
<dbReference type="GO" id="GO:0006265">
    <property type="term" value="P:DNA topological change"/>
    <property type="evidence" value="ECO:0007669"/>
    <property type="project" value="UniProtKB-UniRule"/>
</dbReference>
<evidence type="ECO:0000256" key="2">
    <source>
        <dbReference type="ARBA" id="ARBA00009446"/>
    </source>
</evidence>
<name>A3IRZ5_9CHRO</name>
<dbReference type="Gene3D" id="3.40.50.140">
    <property type="match status" value="1"/>
</dbReference>
<feature type="compositionally biased region" description="Acidic residues" evidence="9">
    <location>
        <begin position="237"/>
        <end position="247"/>
    </location>
</feature>
<dbReference type="PANTHER" id="PTHR42785:SF1">
    <property type="entry name" value="DNA TOPOISOMERASE"/>
    <property type="match status" value="1"/>
</dbReference>
<dbReference type="GO" id="GO:0003677">
    <property type="term" value="F:DNA binding"/>
    <property type="evidence" value="ECO:0007669"/>
    <property type="project" value="UniProtKB-KW"/>
</dbReference>
<evidence type="ECO:0000256" key="1">
    <source>
        <dbReference type="ARBA" id="ARBA00000213"/>
    </source>
</evidence>
<comment type="catalytic activity">
    <reaction evidence="1 8">
        <text>ATP-independent breakage of single-stranded DNA, followed by passage and rejoining.</text>
        <dbReference type="EC" id="5.6.2.1"/>
    </reaction>
</comment>
<dbReference type="InterPro" id="IPR003601">
    <property type="entry name" value="Topo_IA_2"/>
</dbReference>
<dbReference type="EMBL" id="AAXW01000021">
    <property type="protein sequence ID" value="EAZ90673.1"/>
    <property type="molecule type" value="Genomic_DNA"/>
</dbReference>
<evidence type="ECO:0000256" key="4">
    <source>
        <dbReference type="ARBA" id="ARBA00022842"/>
    </source>
</evidence>
<evidence type="ECO:0000259" key="10">
    <source>
        <dbReference type="PROSITE" id="PS50880"/>
    </source>
</evidence>
<dbReference type="InterPro" id="IPR003602">
    <property type="entry name" value="Topo_IA_DNA-bd_dom"/>
</dbReference>
<dbReference type="SUPFAM" id="SSF56712">
    <property type="entry name" value="Prokaryotic type I DNA topoisomerase"/>
    <property type="match status" value="1"/>
</dbReference>
<dbReference type="PROSITE" id="PS00396">
    <property type="entry name" value="TOPO_IA_1"/>
    <property type="match status" value="1"/>
</dbReference>
<dbReference type="PROSITE" id="PS52039">
    <property type="entry name" value="TOPO_IA_2"/>
    <property type="match status" value="1"/>
</dbReference>
<comment type="function">
    <text evidence="8">Releases the supercoiling and torsional tension of DNA, which is introduced during the DNA replication and transcription, by transiently cleaving and rejoining one strand of the DNA duplex. Introduces a single-strand break via transesterification at a target site in duplex DNA. The scissile phosphodiester is attacked by the catalytic tyrosine of the enzyme, resulting in the formation of a DNA-(5'-phosphotyrosyl)-enzyme intermediate and the expulsion of a 3'-OH DNA strand. The free DNA strand then undergoes passage around the unbroken strand, thus removing DNA supercoils. Finally, in the religation step, the DNA 3'-OH attacks the covalent intermediate to expel the active-site tyrosine and restore the DNA phosphodiester backbone.</text>
</comment>
<feature type="domain" description="Toprim" evidence="10">
    <location>
        <begin position="23"/>
        <end position="141"/>
    </location>
</feature>
<dbReference type="InterPro" id="IPR013497">
    <property type="entry name" value="Topo_IA_cen"/>
</dbReference>
<dbReference type="SMART" id="SM00437">
    <property type="entry name" value="TOP1Ac"/>
    <property type="match status" value="1"/>
</dbReference>
<dbReference type="PANTHER" id="PTHR42785">
    <property type="entry name" value="DNA TOPOISOMERASE, TYPE IA, CORE"/>
    <property type="match status" value="1"/>
</dbReference>
<evidence type="ECO:0000256" key="7">
    <source>
        <dbReference type="ARBA" id="ARBA00023235"/>
    </source>
</evidence>
<keyword evidence="5 8" id="KW-0799">Topoisomerase</keyword>
<keyword evidence="4" id="KW-0460">Magnesium</keyword>
<dbReference type="PROSITE" id="PS50880">
    <property type="entry name" value="TOPRIM"/>
    <property type="match status" value="1"/>
</dbReference>
<feature type="site" description="Interaction with DNA" evidence="8">
    <location>
        <position position="165"/>
    </location>
</feature>
<evidence type="ECO:0000256" key="8">
    <source>
        <dbReference type="HAMAP-Rule" id="MF_00952"/>
    </source>
</evidence>
<feature type="region of interest" description="Interaction with DNA" evidence="8">
    <location>
        <begin position="189"/>
        <end position="194"/>
    </location>
</feature>
<dbReference type="GO" id="GO:0003917">
    <property type="term" value="F:DNA topoisomerase type I (single strand cut, ATP-independent) activity"/>
    <property type="evidence" value="ECO:0007669"/>
    <property type="project" value="UniProtKB-UniRule"/>
</dbReference>
<comment type="caution">
    <text evidence="8">Lacks conserved residue(s) required for the propagation of feature annotation.</text>
</comment>
<evidence type="ECO:0000313" key="13">
    <source>
        <dbReference type="Proteomes" id="UP000003781"/>
    </source>
</evidence>
<evidence type="ECO:0000313" key="12">
    <source>
        <dbReference type="EMBL" id="EAZ90673.1"/>
    </source>
</evidence>
<dbReference type="InterPro" id="IPR006171">
    <property type="entry name" value="TOPRIM_dom"/>
</dbReference>
<comment type="caution">
    <text evidence="12">The sequence shown here is derived from an EMBL/GenBank/DDBJ whole genome shotgun (WGS) entry which is preliminary data.</text>
</comment>
<dbReference type="InterPro" id="IPR013826">
    <property type="entry name" value="Topo_IA_cen_sub3"/>
</dbReference>
<dbReference type="InterPro" id="IPR013825">
    <property type="entry name" value="Topo_IA_cen_sub2"/>
</dbReference>
<keyword evidence="7 8" id="KW-0413">Isomerase</keyword>
<feature type="site" description="Interaction with DNA" evidence="8">
    <location>
        <position position="518"/>
    </location>
</feature>
<dbReference type="InterPro" id="IPR028612">
    <property type="entry name" value="Topoisom_1_IA"/>
</dbReference>
<evidence type="ECO:0000256" key="9">
    <source>
        <dbReference type="SAM" id="MobiDB-lite"/>
    </source>
</evidence>
<dbReference type="InterPro" id="IPR005733">
    <property type="entry name" value="TopoI_bac-type"/>
</dbReference>
<evidence type="ECO:0000256" key="5">
    <source>
        <dbReference type="ARBA" id="ARBA00023029"/>
    </source>
</evidence>
<accession>A3IRZ5</accession>
<keyword evidence="6 8" id="KW-0238">DNA-binding</keyword>
<feature type="site" description="Interaction with DNA" evidence="8">
    <location>
        <position position="181"/>
    </location>
</feature>
<feature type="region of interest" description="Disordered" evidence="9">
    <location>
        <begin position="283"/>
        <end position="303"/>
    </location>
</feature>
<dbReference type="InterPro" id="IPR023406">
    <property type="entry name" value="Topo_IA_AS"/>
</dbReference>
<feature type="site" description="Interaction with DNA" evidence="8">
    <location>
        <position position="169"/>
    </location>
</feature>
<dbReference type="NCBIfam" id="TIGR01051">
    <property type="entry name" value="topA_bact"/>
    <property type="match status" value="1"/>
</dbReference>
<feature type="domain" description="Topo IA-type catalytic" evidence="11">
    <location>
        <begin position="155"/>
        <end position="587"/>
    </location>
</feature>
<feature type="region of interest" description="Disordered" evidence="9">
    <location>
        <begin position="234"/>
        <end position="262"/>
    </location>
</feature>